<evidence type="ECO:0000313" key="8">
    <source>
        <dbReference type="EMBL" id="MBW4547363.1"/>
    </source>
</evidence>
<feature type="binding site" evidence="6">
    <location>
        <position position="232"/>
    </location>
    <ligand>
        <name>FMN</name>
        <dbReference type="ChEBI" id="CHEBI:58210"/>
    </ligand>
</feature>
<feature type="domain" description="Luciferase-like" evidence="7">
    <location>
        <begin position="44"/>
        <end position="388"/>
    </location>
</feature>
<feature type="binding site" evidence="6">
    <location>
        <position position="108"/>
    </location>
    <ligand>
        <name>FMN</name>
        <dbReference type="ChEBI" id="CHEBI:58210"/>
    </ligand>
</feature>
<evidence type="ECO:0000256" key="1">
    <source>
        <dbReference type="ARBA" id="ARBA00022630"/>
    </source>
</evidence>
<dbReference type="Gene3D" id="3.20.20.30">
    <property type="entry name" value="Luciferase-like domain"/>
    <property type="match status" value="1"/>
</dbReference>
<organism evidence="8 9">
    <name type="scientific">Symplocastrum torsivum CPER-KK1</name>
    <dbReference type="NCBI Taxonomy" id="450513"/>
    <lineage>
        <taxon>Bacteria</taxon>
        <taxon>Bacillati</taxon>
        <taxon>Cyanobacteriota</taxon>
        <taxon>Cyanophyceae</taxon>
        <taxon>Oscillatoriophycideae</taxon>
        <taxon>Oscillatoriales</taxon>
        <taxon>Microcoleaceae</taxon>
        <taxon>Symplocastrum</taxon>
    </lineage>
</organism>
<feature type="binding site" evidence="6">
    <location>
        <position position="233"/>
    </location>
    <ligand>
        <name>FMN</name>
        <dbReference type="ChEBI" id="CHEBI:58210"/>
    </ligand>
</feature>
<keyword evidence="1 6" id="KW-0285">Flavoprotein</keyword>
<proteinExistence type="inferred from homology"/>
<dbReference type="InterPro" id="IPR051260">
    <property type="entry name" value="Diverse_substr_monoxygenases"/>
</dbReference>
<comment type="caution">
    <text evidence="8">The sequence shown here is derived from an EMBL/GenBank/DDBJ whole genome shotgun (WGS) entry which is preliminary data.</text>
</comment>
<keyword evidence="3" id="KW-0560">Oxidoreductase</keyword>
<dbReference type="PANTHER" id="PTHR30011:SF16">
    <property type="entry name" value="C2H2 FINGER DOMAIN TRANSCRIPTION FACTOR (EUROFUNG)-RELATED"/>
    <property type="match status" value="1"/>
</dbReference>
<evidence type="ECO:0000256" key="6">
    <source>
        <dbReference type="PIRSR" id="PIRSR000337-1"/>
    </source>
</evidence>
<evidence type="ECO:0000256" key="4">
    <source>
        <dbReference type="ARBA" id="ARBA00023033"/>
    </source>
</evidence>
<evidence type="ECO:0000256" key="5">
    <source>
        <dbReference type="ARBA" id="ARBA00033748"/>
    </source>
</evidence>
<dbReference type="InterPro" id="IPR036661">
    <property type="entry name" value="Luciferase-like_sf"/>
</dbReference>
<dbReference type="PIRSF" id="PIRSF000337">
    <property type="entry name" value="NTA_MOA"/>
    <property type="match status" value="1"/>
</dbReference>
<dbReference type="InterPro" id="IPR016215">
    <property type="entry name" value="NTA_MOA"/>
</dbReference>
<dbReference type="NCBIfam" id="TIGR03860">
    <property type="entry name" value="FMN_nitrolo"/>
    <property type="match status" value="1"/>
</dbReference>
<dbReference type="Pfam" id="PF00296">
    <property type="entry name" value="Bac_luciferase"/>
    <property type="match status" value="1"/>
</dbReference>
<dbReference type="GO" id="GO:0004497">
    <property type="term" value="F:monooxygenase activity"/>
    <property type="evidence" value="ECO:0007669"/>
    <property type="project" value="UniProtKB-KW"/>
</dbReference>
<dbReference type="PANTHER" id="PTHR30011">
    <property type="entry name" value="ALKANESULFONATE MONOOXYGENASE-RELATED"/>
    <property type="match status" value="1"/>
</dbReference>
<dbReference type="EMBL" id="JAHHIF010000040">
    <property type="protein sequence ID" value="MBW4547363.1"/>
    <property type="molecule type" value="Genomic_DNA"/>
</dbReference>
<name>A0A951UBE3_9CYAN</name>
<keyword evidence="2 6" id="KW-0288">FMN</keyword>
<feature type="binding site" evidence="6">
    <location>
        <position position="158"/>
    </location>
    <ligand>
        <name>FMN</name>
        <dbReference type="ChEBI" id="CHEBI:58210"/>
    </ligand>
</feature>
<protein>
    <submittedName>
        <fullName evidence="8">LLM class flavin-dependent oxidoreductase</fullName>
    </submittedName>
</protein>
<accession>A0A951UBE3</accession>
<comment type="similarity">
    <text evidence="5">Belongs to the NtaA/SnaA/DszA monooxygenase family.</text>
</comment>
<dbReference type="InterPro" id="IPR011251">
    <property type="entry name" value="Luciferase-like_dom"/>
</dbReference>
<gene>
    <name evidence="8" type="ORF">KME25_23420</name>
</gene>
<dbReference type="CDD" id="cd01095">
    <property type="entry name" value="Nitrilotriacetate_monoxgenase"/>
    <property type="match status" value="1"/>
</dbReference>
<reference evidence="8" key="1">
    <citation type="submission" date="2021-05" db="EMBL/GenBank/DDBJ databases">
        <authorList>
            <person name="Pietrasiak N."/>
            <person name="Ward R."/>
            <person name="Stajich J.E."/>
            <person name="Kurbessoian T."/>
        </authorList>
    </citation>
    <scope>NUCLEOTIDE SEQUENCE</scope>
    <source>
        <strain evidence="8">CPER-KK1</strain>
    </source>
</reference>
<feature type="binding site" evidence="6">
    <location>
        <position position="162"/>
    </location>
    <ligand>
        <name>FMN</name>
        <dbReference type="ChEBI" id="CHEBI:58210"/>
    </ligand>
</feature>
<feature type="binding site" evidence="6">
    <location>
        <position position="61"/>
    </location>
    <ligand>
        <name>FMN</name>
        <dbReference type="ChEBI" id="CHEBI:58210"/>
    </ligand>
</feature>
<dbReference type="GO" id="GO:0016705">
    <property type="term" value="F:oxidoreductase activity, acting on paired donors, with incorporation or reduction of molecular oxygen"/>
    <property type="evidence" value="ECO:0007669"/>
    <property type="project" value="InterPro"/>
</dbReference>
<evidence type="ECO:0000256" key="2">
    <source>
        <dbReference type="ARBA" id="ARBA00022643"/>
    </source>
</evidence>
<reference evidence="8" key="2">
    <citation type="journal article" date="2022" name="Microbiol. Resour. Announc.">
        <title>Metagenome Sequencing to Explore Phylogenomics of Terrestrial Cyanobacteria.</title>
        <authorList>
            <person name="Ward R.D."/>
            <person name="Stajich J.E."/>
            <person name="Johansen J.R."/>
            <person name="Huntemann M."/>
            <person name="Clum A."/>
            <person name="Foster B."/>
            <person name="Foster B."/>
            <person name="Roux S."/>
            <person name="Palaniappan K."/>
            <person name="Varghese N."/>
            <person name="Mukherjee S."/>
            <person name="Reddy T.B.K."/>
            <person name="Daum C."/>
            <person name="Copeland A."/>
            <person name="Chen I.A."/>
            <person name="Ivanova N.N."/>
            <person name="Kyrpides N.C."/>
            <person name="Shapiro N."/>
            <person name="Eloe-Fadrosh E.A."/>
            <person name="Pietrasiak N."/>
        </authorList>
    </citation>
    <scope>NUCLEOTIDE SEQUENCE</scope>
    <source>
        <strain evidence="8">CPER-KK1</strain>
    </source>
</reference>
<keyword evidence="4" id="KW-0503">Monooxygenase</keyword>
<evidence type="ECO:0000256" key="3">
    <source>
        <dbReference type="ARBA" id="ARBA00023002"/>
    </source>
</evidence>
<evidence type="ECO:0000313" key="9">
    <source>
        <dbReference type="Proteomes" id="UP000753908"/>
    </source>
</evidence>
<dbReference type="AlphaFoldDB" id="A0A951UBE3"/>
<evidence type="ECO:0000259" key="7">
    <source>
        <dbReference type="Pfam" id="PF00296"/>
    </source>
</evidence>
<dbReference type="SUPFAM" id="SSF51679">
    <property type="entry name" value="Bacterial luciferase-like"/>
    <property type="match status" value="1"/>
</dbReference>
<sequence length="452" mass="50939">MTKNKMRQIHLSAFLIAGHVAHSHALWRHPQTELGFFQPEIYQNTAQILEQGKFDLVFFADRLAISDGYGQNLEVGLHYGDQDAARLDPIPVLAMMAASTQYIGLGATRSTTYYHPYQVARTFASLDHLTRGRVAWNVVTSVNNAEAQNFGLEEHLEHDQRYDRADEFMEVAFKLWDSWQEGAILLDRENGIFADPSKVNYIHHQGQWFKSRGPLNVPRSPQGHPVIIQAGSSGRGKEFAARWAEVVFTIQPNLARAKDAYTELKSRMAEYGRAPEDCKILTAVMPFVGETEAIALTKQSLHNELVHPLVGLSTLSNHTNYDFSQHALDEPVEKLEIPGMRGMFDLVLKLSQEEGLTLRDIGKLYGASVLVPQIVGTPTQVADQLEMMFQAQACDGFVISPAYLPGAFEEFVKFVVPELQRRGIFRTEYTGKTLREHFGLKYPENTFAKLSR</sequence>
<dbReference type="Proteomes" id="UP000753908">
    <property type="component" value="Unassembled WGS sequence"/>
</dbReference>